<feature type="transmembrane region" description="Helical" evidence="1">
    <location>
        <begin position="6"/>
        <end position="27"/>
    </location>
</feature>
<dbReference type="RefSeq" id="WP_161813128.1">
    <property type="nucleotide sequence ID" value="NZ_BLJN01000003.1"/>
</dbReference>
<organism evidence="2 3">
    <name type="scientific">Steroidobacter agaridevorans</name>
    <dbReference type="NCBI Taxonomy" id="2695856"/>
    <lineage>
        <taxon>Bacteria</taxon>
        <taxon>Pseudomonadati</taxon>
        <taxon>Pseudomonadota</taxon>
        <taxon>Gammaproteobacteria</taxon>
        <taxon>Steroidobacterales</taxon>
        <taxon>Steroidobacteraceae</taxon>
        <taxon>Steroidobacter</taxon>
    </lineage>
</organism>
<sequence>MEEVIVERGVVVGGLMICGSFLLAAMLNRSAMEEAPAPVPPPAAVQPLATPGAADCAEVSPHTETNAIVVEAEPPAADLMVNGREACPR</sequence>
<dbReference type="AlphaFoldDB" id="A0A829YFB5"/>
<keyword evidence="1" id="KW-0472">Membrane</keyword>
<keyword evidence="3" id="KW-1185">Reference proteome</keyword>
<gene>
    <name evidence="2" type="ORF">GCM10011487_34810</name>
</gene>
<proteinExistence type="predicted"/>
<protein>
    <submittedName>
        <fullName evidence="2">Uncharacterized protein</fullName>
    </submittedName>
</protein>
<comment type="caution">
    <text evidence="2">The sequence shown here is derived from an EMBL/GenBank/DDBJ whole genome shotgun (WGS) entry which is preliminary data.</text>
</comment>
<dbReference type="Proteomes" id="UP000445000">
    <property type="component" value="Unassembled WGS sequence"/>
</dbReference>
<accession>A0A829YFB5</accession>
<keyword evidence="1" id="KW-1133">Transmembrane helix</keyword>
<keyword evidence="1" id="KW-0812">Transmembrane</keyword>
<evidence type="ECO:0000313" key="3">
    <source>
        <dbReference type="Proteomes" id="UP000445000"/>
    </source>
</evidence>
<evidence type="ECO:0000256" key="1">
    <source>
        <dbReference type="SAM" id="Phobius"/>
    </source>
</evidence>
<reference evidence="3" key="1">
    <citation type="submission" date="2020-01" db="EMBL/GenBank/DDBJ databases">
        <title>'Steroidobacter agaridevorans' sp. nov., agar-degrading bacteria isolated from rhizosphere soils.</title>
        <authorList>
            <person name="Ikenaga M."/>
            <person name="Kataoka M."/>
            <person name="Murouchi A."/>
            <person name="Katsuragi S."/>
            <person name="Sakai M."/>
        </authorList>
    </citation>
    <scope>NUCLEOTIDE SEQUENCE [LARGE SCALE GENOMIC DNA]</scope>
    <source>
        <strain evidence="3">YU21-B</strain>
    </source>
</reference>
<dbReference type="EMBL" id="BLJN01000003">
    <property type="protein sequence ID" value="GFE81481.1"/>
    <property type="molecule type" value="Genomic_DNA"/>
</dbReference>
<evidence type="ECO:0000313" key="2">
    <source>
        <dbReference type="EMBL" id="GFE81481.1"/>
    </source>
</evidence>
<name>A0A829YFB5_9GAMM</name>